<accession>A0A0B4S0C2</accession>
<keyword evidence="3" id="KW-1185">Reference proteome</keyword>
<dbReference type="PANTHER" id="PTHR43233">
    <property type="entry name" value="FAMILY N-ACETYLTRANSFERASE, PUTATIVE (AFU_ORTHOLOGUE AFUA_6G03350)-RELATED"/>
    <property type="match status" value="1"/>
</dbReference>
<dbReference type="PROSITE" id="PS51186">
    <property type="entry name" value="GNAT"/>
    <property type="match status" value="1"/>
</dbReference>
<dbReference type="EMBL" id="CP009761">
    <property type="protein sequence ID" value="AIZ35989.1"/>
    <property type="molecule type" value="Genomic_DNA"/>
</dbReference>
<dbReference type="InterPro" id="IPR016181">
    <property type="entry name" value="Acyl_CoA_acyltransferase"/>
</dbReference>
<dbReference type="InterPro" id="IPR053144">
    <property type="entry name" value="Acetyltransferase_Butenolide"/>
</dbReference>
<dbReference type="Pfam" id="PF00583">
    <property type="entry name" value="Acetyltransf_1"/>
    <property type="match status" value="1"/>
</dbReference>
<reference evidence="2 3" key="1">
    <citation type="submission" date="2014-10" db="EMBL/GenBank/DDBJ databases">
        <title>Complete genome sequence of Parvimonas micra KCOM 1535 (= ChDC B708).</title>
        <authorList>
            <person name="Kook J.-K."/>
            <person name="Park S.-N."/>
            <person name="Lim Y.K."/>
            <person name="Roh H."/>
        </authorList>
    </citation>
    <scope>NUCLEOTIDE SEQUENCE [LARGE SCALE GENOMIC DNA]</scope>
    <source>
        <strain evidence="3">KCOM 1535 / ChDC B708</strain>
    </source>
</reference>
<evidence type="ECO:0000313" key="2">
    <source>
        <dbReference type="EMBL" id="AIZ35989.1"/>
    </source>
</evidence>
<dbReference type="KEGG" id="pmic:NW74_00680"/>
<dbReference type="Gene3D" id="3.40.630.30">
    <property type="match status" value="1"/>
</dbReference>
<feature type="domain" description="N-acetyltransferase" evidence="1">
    <location>
        <begin position="1"/>
        <end position="134"/>
    </location>
</feature>
<dbReference type="OrthoDB" id="9775804at2"/>
<organism evidence="2 3">
    <name type="scientific">Parvimonas micra</name>
    <dbReference type="NCBI Taxonomy" id="33033"/>
    <lineage>
        <taxon>Bacteria</taxon>
        <taxon>Bacillati</taxon>
        <taxon>Bacillota</taxon>
        <taxon>Tissierellia</taxon>
        <taxon>Tissierellales</taxon>
        <taxon>Peptoniphilaceae</taxon>
        <taxon>Parvimonas</taxon>
    </lineage>
</organism>
<evidence type="ECO:0000313" key="3">
    <source>
        <dbReference type="Proteomes" id="UP000031386"/>
    </source>
</evidence>
<dbReference type="CDD" id="cd04301">
    <property type="entry name" value="NAT_SF"/>
    <property type="match status" value="1"/>
</dbReference>
<dbReference type="PANTHER" id="PTHR43233:SF1">
    <property type="entry name" value="FAMILY N-ACETYLTRANSFERASE, PUTATIVE (AFU_ORTHOLOGUE AFUA_6G03350)-RELATED"/>
    <property type="match status" value="1"/>
</dbReference>
<dbReference type="InterPro" id="IPR000182">
    <property type="entry name" value="GNAT_dom"/>
</dbReference>
<gene>
    <name evidence="2" type="ORF">NW74_00680</name>
</gene>
<proteinExistence type="predicted"/>
<keyword evidence="2" id="KW-0808">Transferase</keyword>
<dbReference type="STRING" id="33033.NW74_00680"/>
<dbReference type="GO" id="GO:0016747">
    <property type="term" value="F:acyltransferase activity, transferring groups other than amino-acyl groups"/>
    <property type="evidence" value="ECO:0007669"/>
    <property type="project" value="InterPro"/>
</dbReference>
<sequence>MELREFDFNEYFEDIKRIFKSANWSAYLKDDEKLKRAFENSIYLLGAFDNSKLVGFIRCVGDGEHILLIQDLIVDADYYRQGIGTKLFKYVSDKYKDIRTFCLLTDIHDVRDNEFYKSVEMVKIEEKDTISYIR</sequence>
<evidence type="ECO:0000259" key="1">
    <source>
        <dbReference type="PROSITE" id="PS51186"/>
    </source>
</evidence>
<dbReference type="AlphaFoldDB" id="A0A0B4S0C2"/>
<protein>
    <submittedName>
        <fullName evidence="2">GNAT family acetyltransferase</fullName>
    </submittedName>
</protein>
<dbReference type="RefSeq" id="WP_041953317.1">
    <property type="nucleotide sequence ID" value="NZ_BHYQ01000012.1"/>
</dbReference>
<dbReference type="Proteomes" id="UP000031386">
    <property type="component" value="Chromosome"/>
</dbReference>
<name>A0A0B4S0C2_9FIRM</name>
<dbReference type="SUPFAM" id="SSF55729">
    <property type="entry name" value="Acyl-CoA N-acyltransferases (Nat)"/>
    <property type="match status" value="1"/>
</dbReference>